<dbReference type="InterPro" id="IPR011029">
    <property type="entry name" value="DEATH-like_dom_sf"/>
</dbReference>
<dbReference type="CDD" id="cd01120">
    <property type="entry name" value="RecA-like_superfamily"/>
    <property type="match status" value="1"/>
</dbReference>
<dbReference type="PROSITE" id="PS51145">
    <property type="entry name" value="ZU5"/>
    <property type="match status" value="1"/>
</dbReference>
<dbReference type="Proteomes" id="UP001152320">
    <property type="component" value="Chromosome 10"/>
</dbReference>
<dbReference type="InterPro" id="IPR027417">
    <property type="entry name" value="P-loop_NTPase"/>
</dbReference>
<dbReference type="InterPro" id="IPR000488">
    <property type="entry name" value="Death_dom"/>
</dbReference>
<feature type="domain" description="Death" evidence="1">
    <location>
        <begin position="1108"/>
        <end position="1174"/>
    </location>
</feature>
<dbReference type="OrthoDB" id="427518at2759"/>
<evidence type="ECO:0000259" key="3">
    <source>
        <dbReference type="PROSITE" id="PS51145"/>
    </source>
</evidence>
<feature type="domain" description="NACHT" evidence="2">
    <location>
        <begin position="357"/>
        <end position="475"/>
    </location>
</feature>
<dbReference type="Gene3D" id="3.40.50.300">
    <property type="entry name" value="P-loop containing nucleotide triphosphate hydrolases"/>
    <property type="match status" value="1"/>
</dbReference>
<organism evidence="4 5">
    <name type="scientific">Holothuria leucospilota</name>
    <name type="common">Black long sea cucumber</name>
    <name type="synonym">Mertensiothuria leucospilota</name>
    <dbReference type="NCBI Taxonomy" id="206669"/>
    <lineage>
        <taxon>Eukaryota</taxon>
        <taxon>Metazoa</taxon>
        <taxon>Echinodermata</taxon>
        <taxon>Eleutherozoa</taxon>
        <taxon>Echinozoa</taxon>
        <taxon>Holothuroidea</taxon>
        <taxon>Aspidochirotacea</taxon>
        <taxon>Aspidochirotida</taxon>
        <taxon>Holothuriidae</taxon>
        <taxon>Holothuria</taxon>
    </lineage>
</organism>
<dbReference type="SUPFAM" id="SSF47986">
    <property type="entry name" value="DEATH domain"/>
    <property type="match status" value="1"/>
</dbReference>
<dbReference type="Pfam" id="PF05729">
    <property type="entry name" value="NACHT"/>
    <property type="match status" value="1"/>
</dbReference>
<dbReference type="CDD" id="cd01670">
    <property type="entry name" value="Death"/>
    <property type="match status" value="1"/>
</dbReference>
<sequence>MSFSEENGKILDEFSDPTGKHHLVFRIAANSYLAIVAVVWSHSLKEKGNQIVFYSITETKAFLVVDNHSMVDRISISDSGKVAVGELWTGDVKIFDISLIPTPQAALFTYELFKEHLVSTLQGDECVNLTDFFHLPKDQANAIVNSSTPTNTLLLALEEKGVVQPFNIAQSTLYGRFLAALSGHLTETSVSDLCDTFKIPDAENAIITSDQNPGLFLLIALDEMGVIKPSDVGALEQPLIRLELLQAVATLKEYQSILEEGNSQLQKDQHTIEGKHLVIEKRKLFIKCLQKKIKSYYETMTPVPWLKSCRWSSCDLFISVGLILTDSKDRRNLKDIDEQCRVQYKDIFCHDSLKSQTRIILEGDPGSGKTMLVSQLAYDWCQGKVMGVNIVILLPLKLMENNTLIKLISKFYVTEAMGLRPADIEDIIKDEGNGCCFLLDGLEELTGDRNNSEVMKVMTRAKYPSCRVVITSRSDYAQNLPACPMLKLIRFGAAERNAYIEKVFSDQSDKQAEVKQNIENNPFILDLCSIPMLFVLITHNIQSWARPPKENFDKVTPFLDSLVYSLCPSASSKKTSNSYPNTKTQQKISLEELAFNGLCRGFQQLSWQKDFVETTVLNSKQWLEEGVLVVDDSNGMVVSSSDHLYTGHMATSLGKPWENLKSKQTSKTGQSLPDDKEVGMAKSTIDYFKKISSFVQRKREEYSKLQHYDASPIEADSHLDEEEAEETASVAKYVPLRVKFLHKIIQEWFAAKYFSSLMSAYKTSDRIQAFLGERLPLIDPADLHYVLRFSLKFPAQPPALNKETLINLEMDSKTAWYRQTILEVAATITRTGGVVEIPYSGVRLDIPRNALVTGEDERIITMKIIPTSFSDTSPTNFGKNSSVTVELLPNDMKFQIPVRLELPHCLQLKKHTTYSAKIFMSHHEQGNKPIWEVKANQSYQLTDTSCKILLSTFCWVKYEIDDKIIEAKKIQIYSAGRKMSLCDQSCEPEIGYYPDVAGGGEILRLNKQLLVSSTKPFLFYKEGKEPLRVQFLEIVPKEWRYITPEDNPLEISFECVALSEERSLPFVFTKESEKPSIPVCVFRAQQGSRHVRMVHHPKYLSGEIASGWKFFGRNLGVSDGEIDHISKKFHDDLREGIYQMLRQWRQRGGQSASRAKLIEVLRAEKREDLATKVQFWDDRALVIMLSASRVTRVVKKESLPLMSAIGLTILKQPSDVKYHDLN</sequence>
<evidence type="ECO:0000259" key="2">
    <source>
        <dbReference type="PROSITE" id="PS50837"/>
    </source>
</evidence>
<protein>
    <submittedName>
        <fullName evidence="4">NACHT, LRR and PYD domains-containing protein 10</fullName>
    </submittedName>
</protein>
<dbReference type="InterPro" id="IPR007111">
    <property type="entry name" value="NACHT_NTPase"/>
</dbReference>
<keyword evidence="5" id="KW-1185">Reference proteome</keyword>
<dbReference type="AlphaFoldDB" id="A0A9Q1BXN7"/>
<name>A0A9Q1BXN7_HOLLE</name>
<dbReference type="Gene3D" id="2.60.220.30">
    <property type="match status" value="1"/>
</dbReference>
<dbReference type="SMART" id="SM00005">
    <property type="entry name" value="DEATH"/>
    <property type="match status" value="1"/>
</dbReference>
<dbReference type="PANTHER" id="PTHR46312:SF2">
    <property type="entry name" value="NUCLEOTIDE-BINDING OLIGOMERIZATION DOMAIN-CONTAINING PROTEIN 2-LIKE"/>
    <property type="match status" value="1"/>
</dbReference>
<dbReference type="Gene3D" id="1.10.533.10">
    <property type="entry name" value="Death Domain, Fas"/>
    <property type="match status" value="1"/>
</dbReference>
<comment type="caution">
    <text evidence="4">The sequence shown here is derived from an EMBL/GenBank/DDBJ whole genome shotgun (WGS) entry which is preliminary data.</text>
</comment>
<dbReference type="InterPro" id="IPR000906">
    <property type="entry name" value="ZU5_dom"/>
</dbReference>
<dbReference type="PROSITE" id="PS50837">
    <property type="entry name" value="NACHT"/>
    <property type="match status" value="1"/>
</dbReference>
<dbReference type="Pfam" id="PF00531">
    <property type="entry name" value="Death"/>
    <property type="match status" value="1"/>
</dbReference>
<dbReference type="SUPFAM" id="SSF52540">
    <property type="entry name" value="P-loop containing nucleoside triphosphate hydrolases"/>
    <property type="match status" value="1"/>
</dbReference>
<gene>
    <name evidence="4" type="ORF">HOLleu_21415</name>
</gene>
<dbReference type="Pfam" id="PF00791">
    <property type="entry name" value="ZU5"/>
    <property type="match status" value="1"/>
</dbReference>
<dbReference type="PROSITE" id="PS50017">
    <property type="entry name" value="DEATH_DOMAIN"/>
    <property type="match status" value="1"/>
</dbReference>
<feature type="domain" description="ZU5" evidence="3">
    <location>
        <begin position="822"/>
        <end position="962"/>
    </location>
</feature>
<dbReference type="PANTHER" id="PTHR46312">
    <property type="entry name" value="NACHT DOMAIN-CONTAINING PROTEIN"/>
    <property type="match status" value="1"/>
</dbReference>
<proteinExistence type="predicted"/>
<reference evidence="4" key="1">
    <citation type="submission" date="2021-10" db="EMBL/GenBank/DDBJ databases">
        <title>Tropical sea cucumber genome reveals ecological adaptation and Cuvierian tubules defense mechanism.</title>
        <authorList>
            <person name="Chen T."/>
        </authorList>
    </citation>
    <scope>NUCLEOTIDE SEQUENCE</scope>
    <source>
        <strain evidence="4">Nanhai2018</strain>
        <tissue evidence="4">Muscle</tissue>
    </source>
</reference>
<dbReference type="GO" id="GO:0007165">
    <property type="term" value="P:signal transduction"/>
    <property type="evidence" value="ECO:0007669"/>
    <property type="project" value="InterPro"/>
</dbReference>
<accession>A0A9Q1BXN7</accession>
<evidence type="ECO:0000313" key="4">
    <source>
        <dbReference type="EMBL" id="KAJ8034535.1"/>
    </source>
</evidence>
<dbReference type="EMBL" id="JAIZAY010000010">
    <property type="protein sequence ID" value="KAJ8034535.1"/>
    <property type="molecule type" value="Genomic_DNA"/>
</dbReference>
<evidence type="ECO:0000259" key="1">
    <source>
        <dbReference type="PROSITE" id="PS50017"/>
    </source>
</evidence>
<evidence type="ECO:0000313" key="5">
    <source>
        <dbReference type="Proteomes" id="UP001152320"/>
    </source>
</evidence>